<reference evidence="1 2" key="1">
    <citation type="submission" date="2005-09" db="EMBL/GenBank/DDBJ databases">
        <authorList>
            <person name="Mural R.J."/>
            <person name="Li P.W."/>
            <person name="Adams M.D."/>
            <person name="Amanatides P.G."/>
            <person name="Baden-Tillson H."/>
            <person name="Barnstead M."/>
            <person name="Chin S.H."/>
            <person name="Dew I."/>
            <person name="Evans C.A."/>
            <person name="Ferriera S."/>
            <person name="Flanigan M."/>
            <person name="Fosler C."/>
            <person name="Glodek A."/>
            <person name="Gu Z."/>
            <person name="Holt R.A."/>
            <person name="Jennings D."/>
            <person name="Kraft C.L."/>
            <person name="Lu F."/>
            <person name="Nguyen T."/>
            <person name="Nusskern D.R."/>
            <person name="Pfannkoch C.M."/>
            <person name="Sitter C."/>
            <person name="Sutton G.G."/>
            <person name="Venter J.C."/>
            <person name="Wang Z."/>
            <person name="Woodage T."/>
            <person name="Zheng X.H."/>
            <person name="Zhong F."/>
        </authorList>
    </citation>
    <scope>NUCLEOTIDE SEQUENCE [LARGE SCALE GENOMIC DNA]</scope>
    <source>
        <strain>BN</strain>
        <strain evidence="2">Sprague-Dawley</strain>
    </source>
</reference>
<evidence type="ECO:0000313" key="2">
    <source>
        <dbReference type="Proteomes" id="UP000234681"/>
    </source>
</evidence>
<dbReference type="EMBL" id="CH473999">
    <property type="protein sequence ID" value="EDL77860.1"/>
    <property type="molecule type" value="Genomic_DNA"/>
</dbReference>
<gene>
    <name evidence="1" type="ORF">rCG_36679</name>
</gene>
<protein>
    <submittedName>
        <fullName evidence="1">RCG36679</fullName>
    </submittedName>
</protein>
<accession>A6JSP7</accession>
<organism evidence="1 2">
    <name type="scientific">Rattus norvegicus</name>
    <name type="common">Rat</name>
    <dbReference type="NCBI Taxonomy" id="10116"/>
    <lineage>
        <taxon>Eukaryota</taxon>
        <taxon>Metazoa</taxon>
        <taxon>Chordata</taxon>
        <taxon>Craniata</taxon>
        <taxon>Vertebrata</taxon>
        <taxon>Euteleostomi</taxon>
        <taxon>Mammalia</taxon>
        <taxon>Eutheria</taxon>
        <taxon>Euarchontoglires</taxon>
        <taxon>Glires</taxon>
        <taxon>Rodentia</taxon>
        <taxon>Myomorpha</taxon>
        <taxon>Muroidea</taxon>
        <taxon>Muridae</taxon>
        <taxon>Murinae</taxon>
        <taxon>Rattus</taxon>
    </lineage>
</organism>
<evidence type="ECO:0000313" key="1">
    <source>
        <dbReference type="EMBL" id="EDL77860.1"/>
    </source>
</evidence>
<sequence>MGINIPFSLTPLDVLSFLEDTTNKRNPGCSILELPSTKAHFREAPTAPNRNNRRLWKWVRRQISHPFRRLFLCFPTRSRRHTSSRIDHWAQARGS</sequence>
<dbReference type="Proteomes" id="UP000234681">
    <property type="component" value="Chromosome 11"/>
</dbReference>
<name>A6JSP7_RAT</name>
<proteinExistence type="predicted"/>
<dbReference type="AlphaFoldDB" id="A6JSP7"/>